<dbReference type="AlphaFoldDB" id="A0A4Q1BL63"/>
<dbReference type="EMBL" id="SDIL01000046">
    <property type="protein sequence ID" value="RXK38518.1"/>
    <property type="molecule type" value="Genomic_DNA"/>
</dbReference>
<evidence type="ECO:0000313" key="2">
    <source>
        <dbReference type="Proteomes" id="UP000289152"/>
    </source>
</evidence>
<accession>A0A4Q1BL63</accession>
<dbReference type="Proteomes" id="UP000289152">
    <property type="component" value="Unassembled WGS sequence"/>
</dbReference>
<gene>
    <name evidence="1" type="ORF">M231_04150</name>
</gene>
<dbReference type="InterPro" id="IPR032157">
    <property type="entry name" value="PAC4"/>
</dbReference>
<protein>
    <recommendedName>
        <fullName evidence="3">Proteasome assembly chaperone 4</fullName>
    </recommendedName>
</protein>
<evidence type="ECO:0000313" key="1">
    <source>
        <dbReference type="EMBL" id="RXK38518.1"/>
    </source>
</evidence>
<sequence length="150" mass="16113">MDDILQPQITTHHTYFPSPLPGAPSFSANLTRLKDTYFLWLGSGPPSSVANGSLENEQGEEGHTSEKKLAGEWAVAMPAIGSMPITSTALYRSTGESEPIAQRLARKFPGNQIHVSLSLAPSGSLQDPLASKALMLVEKRVAEWISNLGI</sequence>
<dbReference type="PANTHER" id="PTHR33559:SF1">
    <property type="entry name" value="PROTEASOME ASSEMBLY CHAPERONE 4"/>
    <property type="match status" value="1"/>
</dbReference>
<dbReference type="Pfam" id="PF16093">
    <property type="entry name" value="PAC4"/>
    <property type="match status" value="1"/>
</dbReference>
<dbReference type="VEuPathDB" id="FungiDB:TREMEDRAFT_61323"/>
<evidence type="ECO:0008006" key="3">
    <source>
        <dbReference type="Google" id="ProtNLM"/>
    </source>
</evidence>
<name>A0A4Q1BL63_TREME</name>
<dbReference type="PANTHER" id="PTHR33559">
    <property type="entry name" value="PROTEASOME ASSEMBLY CHAPERONE 4"/>
    <property type="match status" value="1"/>
</dbReference>
<proteinExistence type="predicted"/>
<dbReference type="OrthoDB" id="368507at2759"/>
<dbReference type="InParanoid" id="A0A4Q1BL63"/>
<reference evidence="1 2" key="1">
    <citation type="submission" date="2016-06" db="EMBL/GenBank/DDBJ databases">
        <title>Evolution of pathogenesis and genome organization in the Tremellales.</title>
        <authorList>
            <person name="Cuomo C."/>
            <person name="Litvintseva A."/>
            <person name="Heitman J."/>
            <person name="Chen Y."/>
            <person name="Sun S."/>
            <person name="Springer D."/>
            <person name="Dromer F."/>
            <person name="Young S."/>
            <person name="Zeng Q."/>
            <person name="Chapman S."/>
            <person name="Gujja S."/>
            <person name="Saif S."/>
            <person name="Birren B."/>
        </authorList>
    </citation>
    <scope>NUCLEOTIDE SEQUENCE [LARGE SCALE GENOMIC DNA]</scope>
    <source>
        <strain evidence="1 2">ATCC 28783</strain>
    </source>
</reference>
<dbReference type="GO" id="GO:0043248">
    <property type="term" value="P:proteasome assembly"/>
    <property type="evidence" value="ECO:0007669"/>
    <property type="project" value="InterPro"/>
</dbReference>
<keyword evidence="2" id="KW-1185">Reference proteome</keyword>
<organism evidence="1 2">
    <name type="scientific">Tremella mesenterica</name>
    <name type="common">Jelly fungus</name>
    <dbReference type="NCBI Taxonomy" id="5217"/>
    <lineage>
        <taxon>Eukaryota</taxon>
        <taxon>Fungi</taxon>
        <taxon>Dikarya</taxon>
        <taxon>Basidiomycota</taxon>
        <taxon>Agaricomycotina</taxon>
        <taxon>Tremellomycetes</taxon>
        <taxon>Tremellales</taxon>
        <taxon>Tremellaceae</taxon>
        <taxon>Tremella</taxon>
    </lineage>
</organism>
<comment type="caution">
    <text evidence="1">The sequence shown here is derived from an EMBL/GenBank/DDBJ whole genome shotgun (WGS) entry which is preliminary data.</text>
</comment>